<name>A0A433JI59_9GAMM</name>
<comment type="caution">
    <text evidence="1">The sequence shown here is derived from an EMBL/GenBank/DDBJ whole genome shotgun (WGS) entry which is preliminary data.</text>
</comment>
<dbReference type="EMBL" id="RZGR01000024">
    <property type="protein sequence ID" value="RUQ84946.1"/>
    <property type="molecule type" value="Genomic_DNA"/>
</dbReference>
<keyword evidence="2" id="KW-1185">Reference proteome</keyword>
<gene>
    <name evidence="1" type="ORF">EKM59_08185</name>
</gene>
<sequence length="723" mass="80259">MIGCSGGGGHVAAIQGLYSYFKKRFGNDIVFPEYDVVSYANKNTSPMRNKITHAVGVMHAPVVGIFARGIVSLSPLPVLPDKNALSDEINSLSLKEEKTKKRKYVDMLLDVYPAGYESAAAWNVLQRNDKTEQLAKLIALQKMSDADNYAVTYNHYLTTLKTAAQQGVPYTEVISTQAMALPALCDAVKDYNKWISDEQQNAPDMCIHQYLTDIPTAGAVHFFNALAMLTPEQQSQMKLYGVGMSNEIIQHFFPGENHFSSLCNIPIKENPMVREGFCNPVLDNSACFHQEVILQLADAEGFYTVNIKPHEQIASIMLGSQAGNDTYEYIETLLVNGMDKVFIFGGLSNRFLKGKIEKLIERHCEYKDRIISLGNQGDEQIASLMTRSNMVIIRGGGLSTMEQLAMNHNKEQTVLIHHANSAAKELTSGIPWEDANVRFLLDELTQQGVHCEKTTPERAARHIAEGRLIAAVKRLGANIDTATAIQHIKSLDDDGLKICVDALQLSESKLSTSLPEELTRYFRYREQSAKTHLDFINDKLAAARDTLTTVIRQEIGDAGGEEQEGDLMPTARQSIDYASIALSENPSPVLVSAIDAYKSIQKLQEIIKTEEAKTSADKILIKFREEYAKPETKIVLSVGIIRKIIEAINYILADYFDFFAARLTPAQQVKKYLGKLDKNGKAGASDFSFFKDDAARDGVAASIEQNNSNKNDQCNQAQNQLFL</sequence>
<protein>
    <submittedName>
        <fullName evidence="1">Uncharacterized protein</fullName>
    </submittedName>
</protein>
<reference evidence="1 2" key="1">
    <citation type="submission" date="2018-12" db="EMBL/GenBank/DDBJ databases">
        <title>Legionella sp,whole genome shotgun sequence.</title>
        <authorList>
            <person name="Wu H."/>
        </authorList>
    </citation>
    <scope>NUCLEOTIDE SEQUENCE [LARGE SCALE GENOMIC DNA]</scope>
    <source>
        <strain evidence="2">km714</strain>
    </source>
</reference>
<accession>A0A433JI59</accession>
<dbReference type="AlphaFoldDB" id="A0A433JI59"/>
<evidence type="ECO:0000313" key="1">
    <source>
        <dbReference type="EMBL" id="RUQ84946.1"/>
    </source>
</evidence>
<organism evidence="1 2">
    <name type="scientific">Legionella septentrionalis</name>
    <dbReference type="NCBI Taxonomy" id="2498109"/>
    <lineage>
        <taxon>Bacteria</taxon>
        <taxon>Pseudomonadati</taxon>
        <taxon>Pseudomonadota</taxon>
        <taxon>Gammaproteobacteria</taxon>
        <taxon>Legionellales</taxon>
        <taxon>Legionellaceae</taxon>
        <taxon>Legionella</taxon>
    </lineage>
</organism>
<proteinExistence type="predicted"/>
<dbReference type="RefSeq" id="WP_127111390.1">
    <property type="nucleotide sequence ID" value="NZ_RZGR01000024.1"/>
</dbReference>
<dbReference type="Proteomes" id="UP000288012">
    <property type="component" value="Unassembled WGS sequence"/>
</dbReference>
<evidence type="ECO:0000313" key="2">
    <source>
        <dbReference type="Proteomes" id="UP000288012"/>
    </source>
</evidence>